<dbReference type="CDD" id="cd00751">
    <property type="entry name" value="thiolase"/>
    <property type="match status" value="1"/>
</dbReference>
<dbReference type="PIRSF" id="PIRSF000429">
    <property type="entry name" value="Ac-CoA_Ac_transf"/>
    <property type="match status" value="1"/>
</dbReference>
<evidence type="ECO:0000256" key="11">
    <source>
        <dbReference type="RuleBase" id="RU003557"/>
    </source>
</evidence>
<dbReference type="SUPFAM" id="SSF53901">
    <property type="entry name" value="Thiolase-like"/>
    <property type="match status" value="2"/>
</dbReference>
<proteinExistence type="inferred from homology"/>
<keyword evidence="15" id="KW-1185">Reference proteome</keyword>
<dbReference type="GO" id="GO:0006635">
    <property type="term" value="P:fatty acid beta-oxidation"/>
    <property type="evidence" value="ECO:0007669"/>
    <property type="project" value="TreeGrafter"/>
</dbReference>
<keyword evidence="3" id="KW-0963">Cytoplasm</keyword>
<dbReference type="InterPro" id="IPR016039">
    <property type="entry name" value="Thiolase-like"/>
</dbReference>
<evidence type="ECO:0000313" key="14">
    <source>
        <dbReference type="EMBL" id="PEN15409.1"/>
    </source>
</evidence>
<dbReference type="AlphaFoldDB" id="A0A2A8D373"/>
<dbReference type="InterPro" id="IPR020610">
    <property type="entry name" value="Thiolase_AS"/>
</dbReference>
<comment type="caution">
    <text evidence="14">The sequence shown here is derived from an EMBL/GenBank/DDBJ whole genome shotgun (WGS) entry which is preliminary data.</text>
</comment>
<evidence type="ECO:0000256" key="1">
    <source>
        <dbReference type="ARBA" id="ARBA00005005"/>
    </source>
</evidence>
<feature type="active site" description="Acyl-thioester intermediate" evidence="10">
    <location>
        <position position="96"/>
    </location>
</feature>
<dbReference type="PANTHER" id="PTHR18919">
    <property type="entry name" value="ACETYL-COA C-ACYLTRANSFERASE"/>
    <property type="match status" value="1"/>
</dbReference>
<keyword evidence="5" id="KW-0276">Fatty acid metabolism</keyword>
<keyword evidence="7" id="KW-0443">Lipid metabolism</keyword>
<dbReference type="Gene3D" id="3.40.47.10">
    <property type="match status" value="1"/>
</dbReference>
<dbReference type="EMBL" id="PDEQ01000001">
    <property type="protein sequence ID" value="PEN15409.1"/>
    <property type="molecule type" value="Genomic_DNA"/>
</dbReference>
<reference evidence="14 15" key="1">
    <citation type="submission" date="2017-10" db="EMBL/GenBank/DDBJ databases">
        <title>Draft genome of Longibacter Salinarum.</title>
        <authorList>
            <person name="Goh K.M."/>
            <person name="Shamsir M.S."/>
            <person name="Lim S.W."/>
        </authorList>
    </citation>
    <scope>NUCLEOTIDE SEQUENCE [LARGE SCALE GENOMIC DNA]</scope>
    <source>
        <strain evidence="14 15">KCTC 52045</strain>
    </source>
</reference>
<dbReference type="GO" id="GO:0003985">
    <property type="term" value="F:acetyl-CoA C-acetyltransferase activity"/>
    <property type="evidence" value="ECO:0007669"/>
    <property type="project" value="TreeGrafter"/>
</dbReference>
<dbReference type="Proteomes" id="UP000220102">
    <property type="component" value="Unassembled WGS sequence"/>
</dbReference>
<dbReference type="Pfam" id="PF02803">
    <property type="entry name" value="Thiolase_C"/>
    <property type="match status" value="1"/>
</dbReference>
<keyword evidence="8 11" id="KW-0012">Acyltransferase</keyword>
<evidence type="ECO:0000313" key="15">
    <source>
        <dbReference type="Proteomes" id="UP000220102"/>
    </source>
</evidence>
<dbReference type="EC" id="2.3.1.16" evidence="9"/>
<dbReference type="NCBIfam" id="TIGR01930">
    <property type="entry name" value="AcCoA-C-Actrans"/>
    <property type="match status" value="1"/>
</dbReference>
<feature type="domain" description="Thiolase N-terminal" evidence="12">
    <location>
        <begin position="13"/>
        <end position="284"/>
    </location>
</feature>
<organism evidence="14 15">
    <name type="scientific">Longibacter salinarum</name>
    <dbReference type="NCBI Taxonomy" id="1850348"/>
    <lineage>
        <taxon>Bacteria</taxon>
        <taxon>Pseudomonadati</taxon>
        <taxon>Rhodothermota</taxon>
        <taxon>Rhodothermia</taxon>
        <taxon>Rhodothermales</taxon>
        <taxon>Salisaetaceae</taxon>
        <taxon>Longibacter</taxon>
    </lineage>
</organism>
<dbReference type="InterPro" id="IPR020613">
    <property type="entry name" value="Thiolase_CS"/>
</dbReference>
<evidence type="ECO:0000256" key="6">
    <source>
        <dbReference type="ARBA" id="ARBA00022963"/>
    </source>
</evidence>
<dbReference type="PROSITE" id="PS00737">
    <property type="entry name" value="THIOLASE_2"/>
    <property type="match status" value="1"/>
</dbReference>
<dbReference type="PANTHER" id="PTHR18919:SF153">
    <property type="entry name" value="TRIFUNCTIONAL ENZYME SUBUNIT BETA, MITOCHONDRIAL"/>
    <property type="match status" value="1"/>
</dbReference>
<evidence type="ECO:0000256" key="7">
    <source>
        <dbReference type="ARBA" id="ARBA00023098"/>
    </source>
</evidence>
<feature type="active site" description="Proton acceptor" evidence="10">
    <location>
        <position position="389"/>
    </location>
</feature>
<dbReference type="InterPro" id="IPR020615">
    <property type="entry name" value="Thiolase_acyl_enz_int_AS"/>
</dbReference>
<name>A0A2A8D373_9BACT</name>
<comment type="pathway">
    <text evidence="1">Lipid metabolism; fatty acid beta-oxidation.</text>
</comment>
<feature type="domain" description="Thiolase C-terminal" evidence="13">
    <location>
        <begin position="293"/>
        <end position="432"/>
    </location>
</feature>
<feature type="active site" description="Proton acceptor" evidence="10">
    <location>
        <position position="419"/>
    </location>
</feature>
<evidence type="ECO:0000256" key="3">
    <source>
        <dbReference type="ARBA" id="ARBA00022490"/>
    </source>
</evidence>
<evidence type="ECO:0000256" key="9">
    <source>
        <dbReference type="ARBA" id="ARBA00024073"/>
    </source>
</evidence>
<comment type="similarity">
    <text evidence="2 11">Belongs to the thiolase-like superfamily. Thiolase family.</text>
</comment>
<evidence type="ECO:0000256" key="4">
    <source>
        <dbReference type="ARBA" id="ARBA00022679"/>
    </source>
</evidence>
<evidence type="ECO:0000256" key="8">
    <source>
        <dbReference type="ARBA" id="ARBA00023315"/>
    </source>
</evidence>
<dbReference type="PROSITE" id="PS00098">
    <property type="entry name" value="THIOLASE_1"/>
    <property type="match status" value="1"/>
</dbReference>
<dbReference type="InterPro" id="IPR002155">
    <property type="entry name" value="Thiolase"/>
</dbReference>
<protein>
    <recommendedName>
        <fullName evidence="9">acetyl-CoA C-acyltransferase</fullName>
        <ecNumber evidence="9">2.3.1.16</ecNumber>
    </recommendedName>
</protein>
<sequence>MNGVSGAGSRTPVLIDGCRIPFQRAGTAYTDLMAYDMGRMALKGLLMRTGVDKDVVDRIVMGCVIQDVETSNVAREAALGAGFPKHIPAFTVTMACISSNQAVTSGVDLIRGGLADTIIAGGTETMSDPPIRVKRSVRKRLFEARKAKGPGDYLDLVKGLGPSDLVPEAPSIAEFSTGEVMGESADKLAAMFGVSREDQDEYALLSHHRAAAAQEDGRLAKELVPATVPPDFDVVAHDNVVRPNTTLEKLENLSPAFIKPYGTVTAGNSSALTDGASAALIMSQARADADGHEPIATLRDYAFVAQDPGAELLLGPAYAIPMVLDEAGLTLDDIDVIELHEAFAGQVLAVLEALRSDTFAEEKLNRTSAVGDVDMDKLNTRGGSLSLGHPFGATGVRLVTTAANRLHEEDGRWALVAACAAGGQGHAMLIERV</sequence>
<dbReference type="OrthoDB" id="9764892at2"/>
<dbReference type="FunFam" id="3.40.47.10:FF:000011">
    <property type="entry name" value="3-ketoacyl-CoA thiolase"/>
    <property type="match status" value="1"/>
</dbReference>
<dbReference type="PROSITE" id="PS00099">
    <property type="entry name" value="THIOLASE_3"/>
    <property type="match status" value="1"/>
</dbReference>
<evidence type="ECO:0000259" key="12">
    <source>
        <dbReference type="Pfam" id="PF00108"/>
    </source>
</evidence>
<evidence type="ECO:0000256" key="10">
    <source>
        <dbReference type="PIRSR" id="PIRSR000429-1"/>
    </source>
</evidence>
<evidence type="ECO:0000256" key="5">
    <source>
        <dbReference type="ARBA" id="ARBA00022832"/>
    </source>
</evidence>
<gene>
    <name evidence="14" type="ORF">CRI94_02835</name>
</gene>
<keyword evidence="4 11" id="KW-0808">Transferase</keyword>
<accession>A0A2A8D373</accession>
<dbReference type="InterPro" id="IPR020617">
    <property type="entry name" value="Thiolase_C"/>
</dbReference>
<evidence type="ECO:0000259" key="13">
    <source>
        <dbReference type="Pfam" id="PF02803"/>
    </source>
</evidence>
<evidence type="ECO:0000256" key="2">
    <source>
        <dbReference type="ARBA" id="ARBA00010982"/>
    </source>
</evidence>
<dbReference type="Pfam" id="PF00108">
    <property type="entry name" value="Thiolase_N"/>
    <property type="match status" value="1"/>
</dbReference>
<keyword evidence="6" id="KW-0442">Lipid degradation</keyword>
<dbReference type="InterPro" id="IPR020616">
    <property type="entry name" value="Thiolase_N"/>
</dbReference>